<dbReference type="Proteomes" id="UP000773850">
    <property type="component" value="Unassembled WGS sequence"/>
</dbReference>
<protein>
    <submittedName>
        <fullName evidence="3">Uncharacterized protein</fullName>
    </submittedName>
</protein>
<sequence>MDVREACGAASAFAWLLIAPLAIGFFFVCSKMKVWKRRKAGPCSGMEDKN</sequence>
<name>A0A150MKY3_GEOSE</name>
<gene>
    <name evidence="3" type="ORF">B4109_1797</name>
    <name evidence="2" type="ORF">GS8_1864</name>
</gene>
<keyword evidence="1" id="KW-1133">Transmembrane helix</keyword>
<dbReference type="Proteomes" id="UP000075424">
    <property type="component" value="Unassembled WGS sequence"/>
</dbReference>
<reference evidence="2 5" key="2">
    <citation type="submission" date="2016-03" db="EMBL/GenBank/DDBJ databases">
        <title>Spore heat resistance.</title>
        <authorList>
            <person name="Boekhorst J."/>
            <person name="Berendsen E.M."/>
            <person name="Wells-Bennik M.H."/>
            <person name="Kuipers O.P."/>
        </authorList>
    </citation>
    <scope>NUCLEOTIDE SEQUENCE [LARGE SCALE GENOMIC DNA]</scope>
    <source>
        <strain evidence="2 5">GS8</strain>
    </source>
</reference>
<organism evidence="3 4">
    <name type="scientific">Geobacillus stearothermophilus</name>
    <name type="common">Bacillus stearothermophilus</name>
    <dbReference type="NCBI Taxonomy" id="1422"/>
    <lineage>
        <taxon>Bacteria</taxon>
        <taxon>Bacillati</taxon>
        <taxon>Bacillota</taxon>
        <taxon>Bacilli</taxon>
        <taxon>Bacillales</taxon>
        <taxon>Anoxybacillaceae</taxon>
        <taxon>Geobacillus</taxon>
    </lineage>
</organism>
<keyword evidence="5" id="KW-1185">Reference proteome</keyword>
<evidence type="ECO:0000313" key="3">
    <source>
        <dbReference type="EMBL" id="KYD24942.1"/>
    </source>
</evidence>
<evidence type="ECO:0000256" key="1">
    <source>
        <dbReference type="SAM" id="Phobius"/>
    </source>
</evidence>
<dbReference type="AlphaFoldDB" id="A0A150MKY3"/>
<keyword evidence="1" id="KW-0472">Membrane</keyword>
<dbReference type="EMBL" id="LQYV01000091">
    <property type="protein sequence ID" value="KYD24942.1"/>
    <property type="molecule type" value="Genomic_DNA"/>
</dbReference>
<evidence type="ECO:0000313" key="4">
    <source>
        <dbReference type="Proteomes" id="UP000075424"/>
    </source>
</evidence>
<evidence type="ECO:0000313" key="5">
    <source>
        <dbReference type="Proteomes" id="UP000773850"/>
    </source>
</evidence>
<proteinExistence type="predicted"/>
<accession>A0A150MKY3</accession>
<evidence type="ECO:0000313" key="2">
    <source>
        <dbReference type="EMBL" id="KAF6509707.1"/>
    </source>
</evidence>
<keyword evidence="1" id="KW-0812">Transmembrane</keyword>
<comment type="caution">
    <text evidence="3">The sequence shown here is derived from an EMBL/GenBank/DDBJ whole genome shotgun (WGS) entry which is preliminary data.</text>
</comment>
<feature type="transmembrane region" description="Helical" evidence="1">
    <location>
        <begin position="12"/>
        <end position="29"/>
    </location>
</feature>
<dbReference type="PATRIC" id="fig|1422.18.peg.416"/>
<dbReference type="EMBL" id="LUCS01000028">
    <property type="protein sequence ID" value="KAF6509707.1"/>
    <property type="molecule type" value="Genomic_DNA"/>
</dbReference>
<reference evidence="3 4" key="1">
    <citation type="submission" date="2016-01" db="EMBL/GenBank/DDBJ databases">
        <title>Draft Genome Sequences of Seven Thermophilic Sporeformers Isolated from Foods.</title>
        <authorList>
            <person name="Berendsen E.M."/>
            <person name="Wells-Bennik M.H."/>
            <person name="Krawcyk A.O."/>
            <person name="De Jong A."/>
            <person name="Holsappel S."/>
            <person name="Eijlander R.T."/>
            <person name="Kuipers O.P."/>
        </authorList>
    </citation>
    <scope>NUCLEOTIDE SEQUENCE [LARGE SCALE GENOMIC DNA]</scope>
    <source>
        <strain evidence="3 4">B4109</strain>
    </source>
</reference>